<dbReference type="SUPFAM" id="SSF103473">
    <property type="entry name" value="MFS general substrate transporter"/>
    <property type="match status" value="1"/>
</dbReference>
<dbReference type="Gene3D" id="1.20.1250.20">
    <property type="entry name" value="MFS general substrate transporter like domains"/>
    <property type="match status" value="2"/>
</dbReference>
<keyword evidence="4 6" id="KW-1133">Transmembrane helix</keyword>
<proteinExistence type="predicted"/>
<dbReference type="PROSITE" id="PS50850">
    <property type="entry name" value="MFS"/>
    <property type="match status" value="1"/>
</dbReference>
<feature type="domain" description="Major facilitator superfamily (MFS) profile" evidence="7">
    <location>
        <begin position="20"/>
        <end position="409"/>
    </location>
</feature>
<feature type="transmembrane region" description="Helical" evidence="6">
    <location>
        <begin position="225"/>
        <end position="251"/>
    </location>
</feature>
<dbReference type="EMBL" id="BMNL01000001">
    <property type="protein sequence ID" value="GGP19147.1"/>
    <property type="molecule type" value="Genomic_DNA"/>
</dbReference>
<dbReference type="GO" id="GO:0022857">
    <property type="term" value="F:transmembrane transporter activity"/>
    <property type="evidence" value="ECO:0007669"/>
    <property type="project" value="InterPro"/>
</dbReference>
<dbReference type="Pfam" id="PF00083">
    <property type="entry name" value="Sugar_tr"/>
    <property type="match status" value="1"/>
</dbReference>
<feature type="transmembrane region" description="Helical" evidence="6">
    <location>
        <begin position="347"/>
        <end position="370"/>
    </location>
</feature>
<feature type="transmembrane region" description="Helical" evidence="6">
    <location>
        <begin position="376"/>
        <end position="396"/>
    </location>
</feature>
<comment type="caution">
    <text evidence="8">The sequence shown here is derived from an EMBL/GenBank/DDBJ whole genome shotgun (WGS) entry which is preliminary data.</text>
</comment>
<reference evidence="8" key="1">
    <citation type="journal article" date="2014" name="Int. J. Syst. Evol. Microbiol.">
        <title>Complete genome sequence of Corynebacterium casei LMG S-19264T (=DSM 44701T), isolated from a smear-ripened cheese.</title>
        <authorList>
            <consortium name="US DOE Joint Genome Institute (JGI-PGF)"/>
            <person name="Walter F."/>
            <person name="Albersmeier A."/>
            <person name="Kalinowski J."/>
            <person name="Ruckert C."/>
        </authorList>
    </citation>
    <scope>NUCLEOTIDE SEQUENCE</scope>
    <source>
        <strain evidence="8">JCM 10088</strain>
    </source>
</reference>
<feature type="transmembrane region" description="Helical" evidence="6">
    <location>
        <begin position="89"/>
        <end position="111"/>
    </location>
</feature>
<dbReference type="GO" id="GO:0016020">
    <property type="term" value="C:membrane"/>
    <property type="evidence" value="ECO:0007669"/>
    <property type="project" value="UniProtKB-SubCell"/>
</dbReference>
<evidence type="ECO:0000256" key="5">
    <source>
        <dbReference type="ARBA" id="ARBA00023136"/>
    </source>
</evidence>
<evidence type="ECO:0000256" key="2">
    <source>
        <dbReference type="ARBA" id="ARBA00022448"/>
    </source>
</evidence>
<comment type="subcellular location">
    <subcellularLocation>
        <location evidence="1">Membrane</location>
        <topology evidence="1">Multi-pass membrane protein</topology>
    </subcellularLocation>
</comment>
<evidence type="ECO:0000256" key="4">
    <source>
        <dbReference type="ARBA" id="ARBA00022989"/>
    </source>
</evidence>
<keyword evidence="2" id="KW-0813">Transport</keyword>
<reference evidence="8" key="2">
    <citation type="submission" date="2020-09" db="EMBL/GenBank/DDBJ databases">
        <authorList>
            <person name="Sun Q."/>
            <person name="Ohkuma M."/>
        </authorList>
    </citation>
    <scope>NUCLEOTIDE SEQUENCE</scope>
    <source>
        <strain evidence="8">JCM 10088</strain>
    </source>
</reference>
<dbReference type="InterPro" id="IPR020846">
    <property type="entry name" value="MFS_dom"/>
</dbReference>
<protein>
    <recommendedName>
        <fullName evidence="7">Major facilitator superfamily (MFS) profile domain-containing protein</fullName>
    </recommendedName>
</protein>
<accession>A0A830GU03</accession>
<feature type="transmembrane region" description="Helical" evidence="6">
    <location>
        <begin position="179"/>
        <end position="198"/>
    </location>
</feature>
<evidence type="ECO:0000259" key="7">
    <source>
        <dbReference type="PROSITE" id="PS50850"/>
    </source>
</evidence>
<dbReference type="AlphaFoldDB" id="A0A830GU03"/>
<feature type="transmembrane region" description="Helical" evidence="6">
    <location>
        <begin position="59"/>
        <end position="77"/>
    </location>
</feature>
<dbReference type="InterPro" id="IPR005828">
    <property type="entry name" value="MFS_sugar_transport-like"/>
</dbReference>
<name>A0A830GU03_9CREN</name>
<gene>
    <name evidence="8" type="ORF">GCM10007981_01650</name>
</gene>
<dbReference type="PANTHER" id="PTHR23511:SF34">
    <property type="entry name" value="SYNAPTIC VESICLE GLYCOPROTEIN 2"/>
    <property type="match status" value="1"/>
</dbReference>
<dbReference type="InterPro" id="IPR005829">
    <property type="entry name" value="Sugar_transporter_CS"/>
</dbReference>
<keyword evidence="9" id="KW-1185">Reference proteome</keyword>
<feature type="transmembrane region" description="Helical" evidence="6">
    <location>
        <begin position="311"/>
        <end position="335"/>
    </location>
</feature>
<feature type="transmembrane region" description="Helical" evidence="6">
    <location>
        <begin position="257"/>
        <end position="277"/>
    </location>
</feature>
<evidence type="ECO:0000313" key="8">
    <source>
        <dbReference type="EMBL" id="GGP19147.1"/>
    </source>
</evidence>
<sequence length="415" mass="45417">MNNNERPGWEELESLDAGGLGINQWMAIISISLGMFLWGFLLALAPLTTRWPFVPQDMVEYVLLSAPTALTAGNLAVGKLSDSYGRKYTFMVTLALYGIGALLILSANNVYGLMAGIAMAEFGLGGEEPTALAYLAEMMPTRRREEVLIGVTNSANIGAAVAAVLALVTSMSINLQREFYGATIGVALAIMLLTRFMIPESYRWMLFRSSRKNNLIGSSSLRLRIFVLASMAITIVLTYALLALVMGPYLFPRLTSWIVFLYNLGEAVGGAVGIIMLRRIGVKSFTLMAYLGGFITMMLFIPQLLLMPSNLMTFLLLLLINGVFGELGWAARVVLEPELFPTRTRSIGIAAVRASAYVIYMASIFFTAGFTINEYIIYNAGLWGLGFAAALTWYLAGVETRFRTLEQVNEGARNA</sequence>
<dbReference type="PROSITE" id="PS00216">
    <property type="entry name" value="SUGAR_TRANSPORT_1"/>
    <property type="match status" value="1"/>
</dbReference>
<evidence type="ECO:0000256" key="6">
    <source>
        <dbReference type="SAM" id="Phobius"/>
    </source>
</evidence>
<feature type="transmembrane region" description="Helical" evidence="6">
    <location>
        <begin position="147"/>
        <end position="173"/>
    </location>
</feature>
<evidence type="ECO:0000256" key="3">
    <source>
        <dbReference type="ARBA" id="ARBA00022692"/>
    </source>
</evidence>
<dbReference type="InterPro" id="IPR036259">
    <property type="entry name" value="MFS_trans_sf"/>
</dbReference>
<keyword evidence="5 6" id="KW-0472">Membrane</keyword>
<dbReference type="RefSeq" id="WP_188595580.1">
    <property type="nucleotide sequence ID" value="NZ_BMNL01000001.1"/>
</dbReference>
<dbReference type="Proteomes" id="UP000610960">
    <property type="component" value="Unassembled WGS sequence"/>
</dbReference>
<keyword evidence="3 6" id="KW-0812">Transmembrane</keyword>
<feature type="transmembrane region" description="Helical" evidence="6">
    <location>
        <begin position="284"/>
        <end position="305"/>
    </location>
</feature>
<organism evidence="8 9">
    <name type="scientific">Thermocladium modestius</name>
    <dbReference type="NCBI Taxonomy" id="62609"/>
    <lineage>
        <taxon>Archaea</taxon>
        <taxon>Thermoproteota</taxon>
        <taxon>Thermoprotei</taxon>
        <taxon>Thermoproteales</taxon>
        <taxon>Thermoproteaceae</taxon>
        <taxon>Thermocladium</taxon>
    </lineage>
</organism>
<evidence type="ECO:0000313" key="9">
    <source>
        <dbReference type="Proteomes" id="UP000610960"/>
    </source>
</evidence>
<feature type="transmembrane region" description="Helical" evidence="6">
    <location>
        <begin position="25"/>
        <end position="47"/>
    </location>
</feature>
<evidence type="ECO:0000256" key="1">
    <source>
        <dbReference type="ARBA" id="ARBA00004141"/>
    </source>
</evidence>
<dbReference type="PANTHER" id="PTHR23511">
    <property type="entry name" value="SYNAPTIC VESICLE GLYCOPROTEIN 2"/>
    <property type="match status" value="1"/>
</dbReference>
<dbReference type="OrthoDB" id="117970at2157"/>